<accession>A0A934W930</accession>
<keyword evidence="2" id="KW-1185">Reference proteome</keyword>
<dbReference type="EMBL" id="JAEPBG010000054">
    <property type="protein sequence ID" value="MBK4739362.1"/>
    <property type="molecule type" value="Genomic_DNA"/>
</dbReference>
<name>A0A934W930_9BURK</name>
<evidence type="ECO:0000313" key="1">
    <source>
        <dbReference type="EMBL" id="MBK4739362.1"/>
    </source>
</evidence>
<organism evidence="1 2">
    <name type="scientific">Noviherbaspirillum pedocola</name>
    <dbReference type="NCBI Taxonomy" id="2801341"/>
    <lineage>
        <taxon>Bacteria</taxon>
        <taxon>Pseudomonadati</taxon>
        <taxon>Pseudomonadota</taxon>
        <taxon>Betaproteobacteria</taxon>
        <taxon>Burkholderiales</taxon>
        <taxon>Oxalobacteraceae</taxon>
        <taxon>Noviherbaspirillum</taxon>
    </lineage>
</organism>
<comment type="caution">
    <text evidence="1">The sequence shown here is derived from an EMBL/GenBank/DDBJ whole genome shotgun (WGS) entry which is preliminary data.</text>
</comment>
<protein>
    <submittedName>
        <fullName evidence="1">Uncharacterized protein</fullName>
    </submittedName>
</protein>
<reference evidence="1" key="1">
    <citation type="submission" date="2021-01" db="EMBL/GenBank/DDBJ databases">
        <title>Genome sequence of strain Noviherbaspirillum sp. DKR-6.</title>
        <authorList>
            <person name="Chaudhary D.K."/>
        </authorList>
    </citation>
    <scope>NUCLEOTIDE SEQUENCE</scope>
    <source>
        <strain evidence="1">DKR-6</strain>
    </source>
</reference>
<dbReference type="AlphaFoldDB" id="A0A934W930"/>
<gene>
    <name evidence="1" type="ORF">JJB74_32685</name>
</gene>
<proteinExistence type="predicted"/>
<evidence type="ECO:0000313" key="2">
    <source>
        <dbReference type="Proteomes" id="UP000622890"/>
    </source>
</evidence>
<sequence>MEERRKIKLVDAYRRQTYATNRAILAVNRLAHAQALDERIIASHWARAWMNIARGDRRTGKNKRARGGHGKISF</sequence>
<dbReference type="RefSeq" id="WP_200598727.1">
    <property type="nucleotide sequence ID" value="NZ_JAEPBG010000054.1"/>
</dbReference>
<dbReference type="Proteomes" id="UP000622890">
    <property type="component" value="Unassembled WGS sequence"/>
</dbReference>